<dbReference type="EMBL" id="JOKG01000001">
    <property type="protein sequence ID" value="KEQ15918.1"/>
    <property type="molecule type" value="Genomic_DNA"/>
</dbReference>
<dbReference type="Proteomes" id="UP000028006">
    <property type="component" value="Unassembled WGS sequence"/>
</dbReference>
<evidence type="ECO:0000313" key="3">
    <source>
        <dbReference type="Proteomes" id="UP000028006"/>
    </source>
</evidence>
<evidence type="ECO:0000313" key="2">
    <source>
        <dbReference type="EMBL" id="KEQ15918.1"/>
    </source>
</evidence>
<name>A0A081NBU5_9GAMM</name>
<keyword evidence="1" id="KW-1133">Transmembrane helix</keyword>
<dbReference type="AlphaFoldDB" id="A0A081NBU5"/>
<evidence type="ECO:0008006" key="4">
    <source>
        <dbReference type="Google" id="ProtNLM"/>
    </source>
</evidence>
<keyword evidence="1" id="KW-0812">Transmembrane</keyword>
<keyword evidence="3" id="KW-1185">Reference proteome</keyword>
<comment type="caution">
    <text evidence="2">The sequence shown here is derived from an EMBL/GenBank/DDBJ whole genome shotgun (WGS) entry which is preliminary data.</text>
</comment>
<sequence>MDKHESLYQLIRRMDRILWAIPVLISALTLLLCFMLWEMVLAYFETPGQYLRGTIAGLLTFALQYHMLKHAWKPNKSLAAITQPGEDEKVCPFCGECIDLHARFCCHCRQRIPHWDKQGKPFQHKTRWSLQRCDQCGALSRRNYGNEERILCKRCH</sequence>
<organism evidence="2 3">
    <name type="scientific">Endozoicomonas montiporae</name>
    <dbReference type="NCBI Taxonomy" id="1027273"/>
    <lineage>
        <taxon>Bacteria</taxon>
        <taxon>Pseudomonadati</taxon>
        <taxon>Pseudomonadota</taxon>
        <taxon>Gammaproteobacteria</taxon>
        <taxon>Oceanospirillales</taxon>
        <taxon>Endozoicomonadaceae</taxon>
        <taxon>Endozoicomonas</taxon>
    </lineage>
</organism>
<protein>
    <recommendedName>
        <fullName evidence="4">DZANK-type domain-containing protein</fullName>
    </recommendedName>
</protein>
<gene>
    <name evidence="2" type="ORF">GZ77_05280</name>
</gene>
<accession>A0A081NBU5</accession>
<reference evidence="2 3" key="1">
    <citation type="submission" date="2014-06" db="EMBL/GenBank/DDBJ databases">
        <title>Whole Genome Sequences of Three Symbiotic Endozoicomonas Bacteria.</title>
        <authorList>
            <person name="Neave M.J."/>
            <person name="Apprill A."/>
            <person name="Voolstra C.R."/>
        </authorList>
    </citation>
    <scope>NUCLEOTIDE SEQUENCE [LARGE SCALE GENOMIC DNA]</scope>
    <source>
        <strain evidence="2 3">LMG 24815</strain>
    </source>
</reference>
<feature type="transmembrane region" description="Helical" evidence="1">
    <location>
        <begin position="21"/>
        <end position="44"/>
    </location>
</feature>
<feature type="transmembrane region" description="Helical" evidence="1">
    <location>
        <begin position="50"/>
        <end position="68"/>
    </location>
</feature>
<proteinExistence type="predicted"/>
<evidence type="ECO:0000256" key="1">
    <source>
        <dbReference type="SAM" id="Phobius"/>
    </source>
</evidence>
<keyword evidence="1" id="KW-0472">Membrane</keyword>
<dbReference type="RefSeq" id="WP_034873187.1">
    <property type="nucleotide sequence ID" value="NZ_JOKG01000001.1"/>
</dbReference>